<gene>
    <name evidence="2" type="ORF">Tci_035753</name>
</gene>
<organism evidence="2">
    <name type="scientific">Tanacetum cinerariifolium</name>
    <name type="common">Dalmatian daisy</name>
    <name type="synonym">Chrysanthemum cinerariifolium</name>
    <dbReference type="NCBI Taxonomy" id="118510"/>
    <lineage>
        <taxon>Eukaryota</taxon>
        <taxon>Viridiplantae</taxon>
        <taxon>Streptophyta</taxon>
        <taxon>Embryophyta</taxon>
        <taxon>Tracheophyta</taxon>
        <taxon>Spermatophyta</taxon>
        <taxon>Magnoliopsida</taxon>
        <taxon>eudicotyledons</taxon>
        <taxon>Gunneridae</taxon>
        <taxon>Pentapetalae</taxon>
        <taxon>asterids</taxon>
        <taxon>campanulids</taxon>
        <taxon>Asterales</taxon>
        <taxon>Asteraceae</taxon>
        <taxon>Asteroideae</taxon>
        <taxon>Anthemideae</taxon>
        <taxon>Anthemidinae</taxon>
        <taxon>Tanacetum</taxon>
    </lineage>
</organism>
<accession>A0A6L2LUF2</accession>
<dbReference type="PANTHER" id="PTHR31973">
    <property type="entry name" value="POLYPROTEIN, PUTATIVE-RELATED"/>
    <property type="match status" value="1"/>
</dbReference>
<protein>
    <submittedName>
        <fullName evidence="2">Uncharacterized protein</fullName>
    </submittedName>
</protein>
<proteinExistence type="predicted"/>
<comment type="caution">
    <text evidence="2">The sequence shown here is derived from an EMBL/GenBank/DDBJ whole genome shotgun (WGS) entry which is preliminary data.</text>
</comment>
<feature type="region of interest" description="Disordered" evidence="1">
    <location>
        <begin position="168"/>
        <end position="196"/>
    </location>
</feature>
<dbReference type="AlphaFoldDB" id="A0A6L2LUF2"/>
<evidence type="ECO:0000313" key="2">
    <source>
        <dbReference type="EMBL" id="GEU63775.1"/>
    </source>
</evidence>
<name>A0A6L2LUF2_TANCI</name>
<evidence type="ECO:0000256" key="1">
    <source>
        <dbReference type="SAM" id="MobiDB-lite"/>
    </source>
</evidence>
<dbReference type="EMBL" id="BKCJ010004908">
    <property type="protein sequence ID" value="GEU63775.1"/>
    <property type="molecule type" value="Genomic_DNA"/>
</dbReference>
<sequence length="196" mass="20886">MEGVMNASGRWKVNPEIPVKAVQDQLQCDLELQCLGDDIDLQPNLNFTFITDRQKVIIPAIKTVFSSVEHKFFLRHIHENMKHEWCGQAYKDLLWISTSATTVRDFEKCGNNAEANGSASCQAEHVVVQDSSGGSCVSVVIGLSDAGGQDGSGGVGVGVGSQIPVTKTKSANGKEMGDGKPTQSSATGGASEWSIM</sequence>
<reference evidence="2" key="1">
    <citation type="journal article" date="2019" name="Sci. Rep.">
        <title>Draft genome of Tanacetum cinerariifolium, the natural source of mosquito coil.</title>
        <authorList>
            <person name="Yamashiro T."/>
            <person name="Shiraishi A."/>
            <person name="Satake H."/>
            <person name="Nakayama K."/>
        </authorList>
    </citation>
    <scope>NUCLEOTIDE SEQUENCE</scope>
</reference>
<dbReference type="PANTHER" id="PTHR31973:SF190">
    <property type="entry name" value="MULE TRANSPOSASE DOMAIN-CONTAINING PROTEIN"/>
    <property type="match status" value="1"/>
</dbReference>